<gene>
    <name evidence="2" type="ORF">PIB30_101843</name>
</gene>
<dbReference type="EMBL" id="JASCZI010063455">
    <property type="protein sequence ID" value="MED6141286.1"/>
    <property type="molecule type" value="Genomic_DNA"/>
</dbReference>
<sequence>MHPFSQHVPPPHHNTKTVTPSSHVWHGTNAVLAFLSHDRATTSLPSPCIQAYHALLSRLARHQRGPCFNPTFSTKLHTQSPVHPFPHPLTFGMGKTRSKPVHHTSFISFLPSTSP</sequence>
<protein>
    <submittedName>
        <fullName evidence="2">Uncharacterized protein</fullName>
    </submittedName>
</protein>
<keyword evidence="3" id="KW-1185">Reference proteome</keyword>
<reference evidence="2 3" key="1">
    <citation type="journal article" date="2023" name="Plants (Basel)">
        <title>Bridging the Gap: Combining Genomics and Transcriptomics Approaches to Understand Stylosanthes scabra, an Orphan Legume from the Brazilian Caatinga.</title>
        <authorList>
            <person name="Ferreira-Neto J.R.C."/>
            <person name="da Silva M.D."/>
            <person name="Binneck E."/>
            <person name="de Melo N.F."/>
            <person name="da Silva R.H."/>
            <person name="de Melo A.L.T.M."/>
            <person name="Pandolfi V."/>
            <person name="Bustamante F.O."/>
            <person name="Brasileiro-Vidal A.C."/>
            <person name="Benko-Iseppon A.M."/>
        </authorList>
    </citation>
    <scope>NUCLEOTIDE SEQUENCE [LARGE SCALE GENOMIC DNA]</scope>
    <source>
        <tissue evidence="2">Leaves</tissue>
    </source>
</reference>
<accession>A0ABU6SXU1</accession>
<evidence type="ECO:0000313" key="2">
    <source>
        <dbReference type="EMBL" id="MED6141286.1"/>
    </source>
</evidence>
<proteinExistence type="predicted"/>
<feature type="region of interest" description="Disordered" evidence="1">
    <location>
        <begin position="1"/>
        <end position="21"/>
    </location>
</feature>
<feature type="non-terminal residue" evidence="2">
    <location>
        <position position="115"/>
    </location>
</feature>
<dbReference type="Proteomes" id="UP001341840">
    <property type="component" value="Unassembled WGS sequence"/>
</dbReference>
<comment type="caution">
    <text evidence="2">The sequence shown here is derived from an EMBL/GenBank/DDBJ whole genome shotgun (WGS) entry which is preliminary data.</text>
</comment>
<evidence type="ECO:0000313" key="3">
    <source>
        <dbReference type="Proteomes" id="UP001341840"/>
    </source>
</evidence>
<organism evidence="2 3">
    <name type="scientific">Stylosanthes scabra</name>
    <dbReference type="NCBI Taxonomy" id="79078"/>
    <lineage>
        <taxon>Eukaryota</taxon>
        <taxon>Viridiplantae</taxon>
        <taxon>Streptophyta</taxon>
        <taxon>Embryophyta</taxon>
        <taxon>Tracheophyta</taxon>
        <taxon>Spermatophyta</taxon>
        <taxon>Magnoliopsida</taxon>
        <taxon>eudicotyledons</taxon>
        <taxon>Gunneridae</taxon>
        <taxon>Pentapetalae</taxon>
        <taxon>rosids</taxon>
        <taxon>fabids</taxon>
        <taxon>Fabales</taxon>
        <taxon>Fabaceae</taxon>
        <taxon>Papilionoideae</taxon>
        <taxon>50 kb inversion clade</taxon>
        <taxon>dalbergioids sensu lato</taxon>
        <taxon>Dalbergieae</taxon>
        <taxon>Pterocarpus clade</taxon>
        <taxon>Stylosanthes</taxon>
    </lineage>
</organism>
<evidence type="ECO:0000256" key="1">
    <source>
        <dbReference type="SAM" id="MobiDB-lite"/>
    </source>
</evidence>
<name>A0ABU6SXU1_9FABA</name>